<dbReference type="InterPro" id="IPR015424">
    <property type="entry name" value="PyrdxlP-dep_Trfase"/>
</dbReference>
<dbReference type="RefSeq" id="WP_242866625.1">
    <property type="nucleotide sequence ID" value="NZ_JAOQJX010000002.1"/>
</dbReference>
<sequence length="361" mass="41138">MEEQLEYQHGGDIYSYGKVLDFSININPFGPSQEVQQAVHRAVSEIARYPDVHWRELLQALSVAKRIEQRYCICGNGAAELIFSLVQAEKPKKALLAVPSFGEYERALQSAGCTIEYVYLKREEQFDVTEEILERLDETTDILFLCSPSNPAGRLIEEGLLKQILDTCERLHIRVVFDVCFAEFSSAAGRIDEVVRKEAYRCVFWLEAFTKTYGIPGLRLGYGISRDERLLAKMRACMQPWNVSVLAQAAGVAALSAAEKKRTEQMRKYVAQERSFIEKELKKMGIVYIPSAANYILLSSPFDLFALLKEKGILIRDCRNYVGLEQGDYRIAVKLHEENKKLIEAVSQIYRQKAKEQQKGV</sequence>
<dbReference type="Gene3D" id="3.40.640.10">
    <property type="entry name" value="Type I PLP-dependent aspartate aminotransferase-like (Major domain)"/>
    <property type="match status" value="1"/>
</dbReference>
<dbReference type="Pfam" id="PF00155">
    <property type="entry name" value="Aminotran_1_2"/>
    <property type="match status" value="1"/>
</dbReference>
<dbReference type="CDD" id="cd00609">
    <property type="entry name" value="AAT_like"/>
    <property type="match status" value="1"/>
</dbReference>
<proteinExistence type="predicted"/>
<evidence type="ECO:0000256" key="2">
    <source>
        <dbReference type="ARBA" id="ARBA00022898"/>
    </source>
</evidence>
<dbReference type="EMBL" id="JAOQJX010000002">
    <property type="protein sequence ID" value="MCU6746542.1"/>
    <property type="molecule type" value="Genomic_DNA"/>
</dbReference>
<keyword evidence="2" id="KW-0663">Pyridoxal phosphate</keyword>
<name>A0ABT2T8I8_9FIRM</name>
<protein>
    <submittedName>
        <fullName evidence="4">Aminotransferase class I/II-fold pyridoxal phosphate-dependent enzyme</fullName>
    </submittedName>
</protein>
<feature type="domain" description="Aminotransferase class I/classII large" evidence="3">
    <location>
        <begin position="18"/>
        <end position="345"/>
    </location>
</feature>
<dbReference type="Gene3D" id="3.90.1150.10">
    <property type="entry name" value="Aspartate Aminotransferase, domain 1"/>
    <property type="match status" value="1"/>
</dbReference>
<comment type="cofactor">
    <cofactor evidence="1">
        <name>pyridoxal 5'-phosphate</name>
        <dbReference type="ChEBI" id="CHEBI:597326"/>
    </cofactor>
</comment>
<evidence type="ECO:0000259" key="3">
    <source>
        <dbReference type="Pfam" id="PF00155"/>
    </source>
</evidence>
<dbReference type="PANTHER" id="PTHR42885:SF1">
    <property type="entry name" value="THREONINE-PHOSPHATE DECARBOXYLASE"/>
    <property type="match status" value="1"/>
</dbReference>
<dbReference type="InterPro" id="IPR015421">
    <property type="entry name" value="PyrdxlP-dep_Trfase_major"/>
</dbReference>
<evidence type="ECO:0000313" key="5">
    <source>
        <dbReference type="Proteomes" id="UP001652394"/>
    </source>
</evidence>
<keyword evidence="4" id="KW-0808">Transferase</keyword>
<dbReference type="InterPro" id="IPR004839">
    <property type="entry name" value="Aminotransferase_I/II_large"/>
</dbReference>
<accession>A0ABT2T8I8</accession>
<dbReference type="InterPro" id="IPR015422">
    <property type="entry name" value="PyrdxlP-dep_Trfase_small"/>
</dbReference>
<keyword evidence="5" id="KW-1185">Reference proteome</keyword>
<evidence type="ECO:0000313" key="4">
    <source>
        <dbReference type="EMBL" id="MCU6746542.1"/>
    </source>
</evidence>
<dbReference type="Proteomes" id="UP001652394">
    <property type="component" value="Unassembled WGS sequence"/>
</dbReference>
<organism evidence="4 5">
    <name type="scientific">Faecalicatena acetigenes</name>
    <dbReference type="NCBI Taxonomy" id="2981790"/>
    <lineage>
        <taxon>Bacteria</taxon>
        <taxon>Bacillati</taxon>
        <taxon>Bacillota</taxon>
        <taxon>Clostridia</taxon>
        <taxon>Lachnospirales</taxon>
        <taxon>Lachnospiraceae</taxon>
        <taxon>Faecalicatena</taxon>
    </lineage>
</organism>
<dbReference type="GO" id="GO:0008483">
    <property type="term" value="F:transaminase activity"/>
    <property type="evidence" value="ECO:0007669"/>
    <property type="project" value="UniProtKB-KW"/>
</dbReference>
<gene>
    <name evidence="4" type="ORF">OCV51_02525</name>
</gene>
<dbReference type="PANTHER" id="PTHR42885">
    <property type="entry name" value="HISTIDINOL-PHOSPHATE AMINOTRANSFERASE-RELATED"/>
    <property type="match status" value="1"/>
</dbReference>
<keyword evidence="4" id="KW-0032">Aminotransferase</keyword>
<evidence type="ECO:0000256" key="1">
    <source>
        <dbReference type="ARBA" id="ARBA00001933"/>
    </source>
</evidence>
<dbReference type="SUPFAM" id="SSF53383">
    <property type="entry name" value="PLP-dependent transferases"/>
    <property type="match status" value="1"/>
</dbReference>
<reference evidence="4 5" key="1">
    <citation type="journal article" date="2021" name="ISME Commun">
        <title>Automated analysis of genomic sequences facilitates high-throughput and comprehensive description of bacteria.</title>
        <authorList>
            <person name="Hitch T.C.A."/>
        </authorList>
    </citation>
    <scope>NUCLEOTIDE SEQUENCE [LARGE SCALE GENOMIC DNA]</scope>
    <source>
        <strain evidence="4 5">H2_18</strain>
    </source>
</reference>
<comment type="caution">
    <text evidence="4">The sequence shown here is derived from an EMBL/GenBank/DDBJ whole genome shotgun (WGS) entry which is preliminary data.</text>
</comment>